<evidence type="ECO:0000256" key="4">
    <source>
        <dbReference type="ARBA" id="ARBA00004074"/>
    </source>
</evidence>
<comment type="function">
    <text evidence="4">Catalyzes the dephosphorylation of the nucleoside 5'-monophosphates deoxyadenosine monophosphate (dAMP), deoxycytidine monophosphate (dCMP), deoxyguanosine monophosphate (dGMP) and deoxythymidine monophosphate (dTMP).</text>
</comment>
<comment type="cofactor">
    <cofactor evidence="3">
        <name>Co(2+)</name>
        <dbReference type="ChEBI" id="CHEBI:48828"/>
    </cofactor>
</comment>
<keyword evidence="8" id="KW-0479">Metal-binding</keyword>
<dbReference type="InterPro" id="IPR039356">
    <property type="entry name" value="YfbR/HDDC2"/>
</dbReference>
<dbReference type="PANTHER" id="PTHR11845:SF13">
    <property type="entry name" value="5'-DEOXYNUCLEOTIDASE HDDC2"/>
    <property type="match status" value="1"/>
</dbReference>
<feature type="non-terminal residue" evidence="11">
    <location>
        <position position="1"/>
    </location>
</feature>
<dbReference type="AlphaFoldDB" id="A0A1B7T8J7"/>
<dbReference type="GO" id="GO:0046872">
    <property type="term" value="F:metal ion binding"/>
    <property type="evidence" value="ECO:0007669"/>
    <property type="project" value="UniProtKB-KW"/>
</dbReference>
<protein>
    <recommendedName>
        <fullName evidence="7">5'-deoxynucleotidase</fullName>
        <ecNumber evidence="7">3.1.3.89</ecNumber>
    </recommendedName>
</protein>
<evidence type="ECO:0000256" key="1">
    <source>
        <dbReference type="ARBA" id="ARBA00001638"/>
    </source>
</evidence>
<evidence type="ECO:0000256" key="3">
    <source>
        <dbReference type="ARBA" id="ARBA00001941"/>
    </source>
</evidence>
<evidence type="ECO:0000313" key="11">
    <source>
        <dbReference type="EMBL" id="OBA25044.1"/>
    </source>
</evidence>
<dbReference type="Proteomes" id="UP000092321">
    <property type="component" value="Unassembled WGS sequence"/>
</dbReference>
<dbReference type="OrthoDB" id="10254258at2759"/>
<evidence type="ECO:0000256" key="2">
    <source>
        <dbReference type="ARBA" id="ARBA00001936"/>
    </source>
</evidence>
<organism evidence="11 12">
    <name type="scientific">Hanseniaspora valbyensis NRRL Y-1626</name>
    <dbReference type="NCBI Taxonomy" id="766949"/>
    <lineage>
        <taxon>Eukaryota</taxon>
        <taxon>Fungi</taxon>
        <taxon>Dikarya</taxon>
        <taxon>Ascomycota</taxon>
        <taxon>Saccharomycotina</taxon>
        <taxon>Saccharomycetes</taxon>
        <taxon>Saccharomycodales</taxon>
        <taxon>Saccharomycodaceae</taxon>
        <taxon>Hanseniaspora</taxon>
    </lineage>
</organism>
<name>A0A1B7T8J7_9ASCO</name>
<evidence type="ECO:0000256" key="7">
    <source>
        <dbReference type="ARBA" id="ARBA00012964"/>
    </source>
</evidence>
<evidence type="ECO:0000256" key="5">
    <source>
        <dbReference type="ARBA" id="ARBA00009999"/>
    </source>
</evidence>
<accession>A0A1B7T8J7</accession>
<comment type="cofactor">
    <cofactor evidence="2">
        <name>Mn(2+)</name>
        <dbReference type="ChEBI" id="CHEBI:29035"/>
    </cofactor>
</comment>
<dbReference type="PANTHER" id="PTHR11845">
    <property type="entry name" value="5'-DEOXYNUCLEOTIDASE HDDC2"/>
    <property type="match status" value="1"/>
</dbReference>
<evidence type="ECO:0000259" key="10">
    <source>
        <dbReference type="SMART" id="SM00471"/>
    </source>
</evidence>
<gene>
    <name evidence="11" type="ORF">HANVADRAFT_27665</name>
</gene>
<dbReference type="InterPro" id="IPR003607">
    <property type="entry name" value="HD/PDEase_dom"/>
</dbReference>
<reference evidence="12" key="1">
    <citation type="journal article" date="2016" name="Proc. Natl. Acad. Sci. U.S.A.">
        <title>Comparative genomics of biotechnologically important yeasts.</title>
        <authorList>
            <person name="Riley R."/>
            <person name="Haridas S."/>
            <person name="Wolfe K.H."/>
            <person name="Lopes M.R."/>
            <person name="Hittinger C.T."/>
            <person name="Goeker M."/>
            <person name="Salamov A.A."/>
            <person name="Wisecaver J.H."/>
            <person name="Long T.M."/>
            <person name="Calvey C.H."/>
            <person name="Aerts A.L."/>
            <person name="Barry K.W."/>
            <person name="Choi C."/>
            <person name="Clum A."/>
            <person name="Coughlan A.Y."/>
            <person name="Deshpande S."/>
            <person name="Douglass A.P."/>
            <person name="Hanson S.J."/>
            <person name="Klenk H.-P."/>
            <person name="LaButti K.M."/>
            <person name="Lapidus A."/>
            <person name="Lindquist E.A."/>
            <person name="Lipzen A.M."/>
            <person name="Meier-Kolthoff J.P."/>
            <person name="Ohm R.A."/>
            <person name="Otillar R.P."/>
            <person name="Pangilinan J.L."/>
            <person name="Peng Y."/>
            <person name="Rokas A."/>
            <person name="Rosa C.A."/>
            <person name="Scheuner C."/>
            <person name="Sibirny A.A."/>
            <person name="Slot J.C."/>
            <person name="Stielow J.B."/>
            <person name="Sun H."/>
            <person name="Kurtzman C.P."/>
            <person name="Blackwell M."/>
            <person name="Grigoriev I.V."/>
            <person name="Jeffries T.W."/>
        </authorList>
    </citation>
    <scope>NUCLEOTIDE SEQUENCE [LARGE SCALE GENOMIC DNA]</scope>
    <source>
        <strain evidence="12">NRRL Y-1626</strain>
    </source>
</reference>
<dbReference type="Pfam" id="PF13023">
    <property type="entry name" value="HD_3"/>
    <property type="match status" value="1"/>
</dbReference>
<evidence type="ECO:0000256" key="8">
    <source>
        <dbReference type="ARBA" id="ARBA00022723"/>
    </source>
</evidence>
<feature type="domain" description="HD/PDEase" evidence="10">
    <location>
        <begin position="7"/>
        <end position="126"/>
    </location>
</feature>
<dbReference type="GO" id="GO:0002953">
    <property type="term" value="F:5'-deoxynucleotidase activity"/>
    <property type="evidence" value="ECO:0007669"/>
    <property type="project" value="UniProtKB-EC"/>
</dbReference>
<comment type="similarity">
    <text evidence="5">Belongs to the HDDC2 family.</text>
</comment>
<dbReference type="SUPFAM" id="SSF109604">
    <property type="entry name" value="HD-domain/PDEase-like"/>
    <property type="match status" value="1"/>
</dbReference>
<dbReference type="Gene3D" id="1.10.3210.10">
    <property type="entry name" value="Hypothetical protein af1432"/>
    <property type="match status" value="1"/>
</dbReference>
<dbReference type="SMART" id="SM00471">
    <property type="entry name" value="HDc"/>
    <property type="match status" value="1"/>
</dbReference>
<evidence type="ECO:0000313" key="12">
    <source>
        <dbReference type="Proteomes" id="UP000092321"/>
    </source>
</evidence>
<dbReference type="EMBL" id="LXPE01000273">
    <property type="protein sequence ID" value="OBA25044.1"/>
    <property type="molecule type" value="Genomic_DNA"/>
</dbReference>
<keyword evidence="12" id="KW-1185">Reference proteome</keyword>
<dbReference type="InterPro" id="IPR006674">
    <property type="entry name" value="HD_domain"/>
</dbReference>
<keyword evidence="9" id="KW-0378">Hydrolase</keyword>
<evidence type="ECO:0000256" key="9">
    <source>
        <dbReference type="ARBA" id="ARBA00022801"/>
    </source>
</evidence>
<dbReference type="EC" id="3.1.3.89" evidence="7"/>
<comment type="caution">
    <text evidence="11">The sequence shown here is derived from an EMBL/GenBank/DDBJ whole genome shotgun (WGS) entry which is preliminary data.</text>
</comment>
<comment type="subunit">
    <text evidence="6">Homodimer.</text>
</comment>
<proteinExistence type="inferred from homology"/>
<dbReference type="GO" id="GO:0005737">
    <property type="term" value="C:cytoplasm"/>
    <property type="evidence" value="ECO:0007669"/>
    <property type="project" value="TreeGrafter"/>
</dbReference>
<evidence type="ECO:0000256" key="6">
    <source>
        <dbReference type="ARBA" id="ARBA00011738"/>
    </source>
</evidence>
<comment type="catalytic activity">
    <reaction evidence="1">
        <text>a 2'-deoxyribonucleoside 5'-phosphate + H2O = a 2'-deoxyribonucleoside + phosphate</text>
        <dbReference type="Rhea" id="RHEA:36167"/>
        <dbReference type="ChEBI" id="CHEBI:15377"/>
        <dbReference type="ChEBI" id="CHEBI:18274"/>
        <dbReference type="ChEBI" id="CHEBI:43474"/>
        <dbReference type="ChEBI" id="CHEBI:65317"/>
        <dbReference type="EC" id="3.1.3.89"/>
    </reaction>
</comment>
<sequence>VDRGINDCESISDHIFRVTFMSQFLNSPGLDVSKCFSIALAHDIAEALVGDITPADKNVDKKEKHYREKATIDYLCELIKPYNEKAATKLCEDWNAYENISCEEAVYVKDLDKYELLVQAIEYEKRYPELDVEEFWRALDMIKTDEVKQWAKDLLEERIEHQKTLK</sequence>